<reference evidence="3 4" key="1">
    <citation type="submission" date="2018-06" db="EMBL/GenBank/DDBJ databases">
        <title>Genomic Encyclopedia of Archaeal and Bacterial Type Strains, Phase II (KMG-II): from individual species to whole genera.</title>
        <authorList>
            <person name="Goeker M."/>
        </authorList>
    </citation>
    <scope>NUCLEOTIDE SEQUENCE [LARGE SCALE GENOMIC DNA]</scope>
    <source>
        <strain evidence="3 4">DSM 25663</strain>
    </source>
</reference>
<sequence>MRKKHLILTFVFSLSFFSCGNGEFEQFYANYEDFKKIPNKRLTGWFPEIITRDSYEIKNSSHLDICAFCSIKYRNKKSIDSIFSIYKSVPVSNFKIVLEKYSEKTPEWFPNIDSERKFYNVIKLNNHVWALREKNKKQVFTISLLMNE</sequence>
<evidence type="ECO:0000259" key="2">
    <source>
        <dbReference type="Pfam" id="PF26610"/>
    </source>
</evidence>
<feature type="signal peptide" evidence="1">
    <location>
        <begin position="1"/>
        <end position="20"/>
    </location>
</feature>
<evidence type="ECO:0000313" key="3">
    <source>
        <dbReference type="EMBL" id="RAR72604.1"/>
    </source>
</evidence>
<dbReference type="RefSeq" id="WP_112113084.1">
    <property type="nucleotide sequence ID" value="NZ_QLSZ01000005.1"/>
</dbReference>
<dbReference type="AlphaFoldDB" id="A0A328YH09"/>
<dbReference type="PROSITE" id="PS51257">
    <property type="entry name" value="PROKAR_LIPOPROTEIN"/>
    <property type="match status" value="1"/>
</dbReference>
<keyword evidence="4" id="KW-1185">Reference proteome</keyword>
<name>A0A328YH09_9FLAO</name>
<evidence type="ECO:0000256" key="1">
    <source>
        <dbReference type="SAM" id="SignalP"/>
    </source>
</evidence>
<evidence type="ECO:0000313" key="4">
    <source>
        <dbReference type="Proteomes" id="UP000248840"/>
    </source>
</evidence>
<dbReference type="EMBL" id="QLSZ01000005">
    <property type="protein sequence ID" value="RAR72604.1"/>
    <property type="molecule type" value="Genomic_DNA"/>
</dbReference>
<keyword evidence="1" id="KW-0732">Signal</keyword>
<comment type="caution">
    <text evidence="3">The sequence shown here is derived from an EMBL/GenBank/DDBJ whole genome shotgun (WGS) entry which is preliminary data.</text>
</comment>
<dbReference type="InterPro" id="IPR058827">
    <property type="entry name" value="YbbD_head"/>
</dbReference>
<feature type="domain" description="YbbD head" evidence="2">
    <location>
        <begin position="26"/>
        <end position="64"/>
    </location>
</feature>
<proteinExistence type="predicted"/>
<organism evidence="3 4">
    <name type="scientific">Flavobacterium aciduliphilum</name>
    <dbReference type="NCBI Taxonomy" id="1101402"/>
    <lineage>
        <taxon>Bacteria</taxon>
        <taxon>Pseudomonadati</taxon>
        <taxon>Bacteroidota</taxon>
        <taxon>Flavobacteriia</taxon>
        <taxon>Flavobacteriales</taxon>
        <taxon>Flavobacteriaceae</taxon>
        <taxon>Flavobacterium</taxon>
    </lineage>
</organism>
<feature type="chain" id="PRO_5016367613" description="YbbD head domain-containing protein" evidence="1">
    <location>
        <begin position="21"/>
        <end position="148"/>
    </location>
</feature>
<protein>
    <recommendedName>
        <fullName evidence="2">YbbD head domain-containing protein</fullName>
    </recommendedName>
</protein>
<dbReference type="OrthoDB" id="1364621at2"/>
<dbReference type="Proteomes" id="UP000248840">
    <property type="component" value="Unassembled WGS sequence"/>
</dbReference>
<gene>
    <name evidence="3" type="ORF">CLV55_105174</name>
</gene>
<accession>A0A328YH09</accession>
<dbReference type="Pfam" id="PF26610">
    <property type="entry name" value="YbbD_head"/>
    <property type="match status" value="1"/>
</dbReference>